<organism evidence="9 10">
    <name type="scientific">Elysia chlorotica</name>
    <name type="common">Eastern emerald elysia</name>
    <name type="synonym">Sea slug</name>
    <dbReference type="NCBI Taxonomy" id="188477"/>
    <lineage>
        <taxon>Eukaryota</taxon>
        <taxon>Metazoa</taxon>
        <taxon>Spiralia</taxon>
        <taxon>Lophotrochozoa</taxon>
        <taxon>Mollusca</taxon>
        <taxon>Gastropoda</taxon>
        <taxon>Heterobranchia</taxon>
        <taxon>Euthyneura</taxon>
        <taxon>Panpulmonata</taxon>
        <taxon>Sacoglossa</taxon>
        <taxon>Placobranchoidea</taxon>
        <taxon>Plakobranchidae</taxon>
        <taxon>Elysia</taxon>
    </lineage>
</organism>
<evidence type="ECO:0000259" key="8">
    <source>
        <dbReference type="PROSITE" id="PS50039"/>
    </source>
</evidence>
<dbReference type="GO" id="GO:0000981">
    <property type="term" value="F:DNA-binding transcription factor activity, RNA polymerase II-specific"/>
    <property type="evidence" value="ECO:0007669"/>
    <property type="project" value="TreeGrafter"/>
</dbReference>
<dbReference type="Gene3D" id="1.10.10.10">
    <property type="entry name" value="Winged helix-like DNA-binding domain superfamily/Winged helix DNA-binding domain"/>
    <property type="match status" value="1"/>
</dbReference>
<dbReference type="PANTHER" id="PTHR46721:SF3">
    <property type="entry name" value="FORKHEAD BOX N1"/>
    <property type="match status" value="1"/>
</dbReference>
<dbReference type="PRINTS" id="PR00053">
    <property type="entry name" value="FORKHEAD"/>
</dbReference>
<feature type="compositionally biased region" description="Polar residues" evidence="7">
    <location>
        <begin position="622"/>
        <end position="646"/>
    </location>
</feature>
<evidence type="ECO:0000313" key="10">
    <source>
        <dbReference type="Proteomes" id="UP000271974"/>
    </source>
</evidence>
<keyword evidence="2" id="KW-0805">Transcription regulation</keyword>
<dbReference type="InterPro" id="IPR001766">
    <property type="entry name" value="Fork_head_dom"/>
</dbReference>
<feature type="region of interest" description="Disordered" evidence="7">
    <location>
        <begin position="622"/>
        <end position="664"/>
    </location>
</feature>
<dbReference type="PROSITE" id="PS00658">
    <property type="entry name" value="FORK_HEAD_2"/>
    <property type="match status" value="1"/>
</dbReference>
<protein>
    <recommendedName>
        <fullName evidence="8">Fork-head domain-containing protein</fullName>
    </recommendedName>
</protein>
<dbReference type="InterPro" id="IPR030456">
    <property type="entry name" value="TF_fork_head_CS_2"/>
</dbReference>
<dbReference type="AlphaFoldDB" id="A0A3S1B6V8"/>
<evidence type="ECO:0000256" key="2">
    <source>
        <dbReference type="ARBA" id="ARBA00023015"/>
    </source>
</evidence>
<dbReference type="InterPro" id="IPR049624">
    <property type="entry name" value="FOXN1_4"/>
</dbReference>
<gene>
    <name evidence="9" type="ORF">EGW08_018724</name>
</gene>
<evidence type="ECO:0000256" key="6">
    <source>
        <dbReference type="PROSITE-ProRule" id="PRU00089"/>
    </source>
</evidence>
<dbReference type="EMBL" id="RQTK01000928">
    <property type="protein sequence ID" value="RUS73509.1"/>
    <property type="molecule type" value="Genomic_DNA"/>
</dbReference>
<dbReference type="Pfam" id="PF00250">
    <property type="entry name" value="Forkhead"/>
    <property type="match status" value="1"/>
</dbReference>
<evidence type="ECO:0000256" key="4">
    <source>
        <dbReference type="ARBA" id="ARBA00023163"/>
    </source>
</evidence>
<keyword evidence="4" id="KW-0804">Transcription</keyword>
<feature type="DNA-binding region" description="Fork-head" evidence="6">
    <location>
        <begin position="341"/>
        <end position="438"/>
    </location>
</feature>
<dbReference type="OrthoDB" id="10070006at2759"/>
<dbReference type="SUPFAM" id="SSF46785">
    <property type="entry name" value="Winged helix' DNA-binding domain"/>
    <property type="match status" value="1"/>
</dbReference>
<dbReference type="PANTHER" id="PTHR46721">
    <property type="entry name" value="FORKHEAD BOX PROTEIN N1"/>
    <property type="match status" value="1"/>
</dbReference>
<dbReference type="PROSITE" id="PS50039">
    <property type="entry name" value="FORK_HEAD_3"/>
    <property type="match status" value="1"/>
</dbReference>
<evidence type="ECO:0000256" key="5">
    <source>
        <dbReference type="ARBA" id="ARBA00023242"/>
    </source>
</evidence>
<feature type="compositionally biased region" description="Polar residues" evidence="7">
    <location>
        <begin position="654"/>
        <end position="664"/>
    </location>
</feature>
<dbReference type="InterPro" id="IPR036390">
    <property type="entry name" value="WH_DNA-bd_sf"/>
</dbReference>
<comment type="subcellular location">
    <subcellularLocation>
        <location evidence="6">Nucleus</location>
    </subcellularLocation>
</comment>
<keyword evidence="10" id="KW-1185">Reference proteome</keyword>
<reference evidence="9 10" key="1">
    <citation type="submission" date="2019-01" db="EMBL/GenBank/DDBJ databases">
        <title>A draft genome assembly of the solar-powered sea slug Elysia chlorotica.</title>
        <authorList>
            <person name="Cai H."/>
            <person name="Li Q."/>
            <person name="Fang X."/>
            <person name="Li J."/>
            <person name="Curtis N.E."/>
            <person name="Altenburger A."/>
            <person name="Shibata T."/>
            <person name="Feng M."/>
            <person name="Maeda T."/>
            <person name="Schwartz J.A."/>
            <person name="Shigenobu S."/>
            <person name="Lundholm N."/>
            <person name="Nishiyama T."/>
            <person name="Yang H."/>
            <person name="Hasebe M."/>
            <person name="Li S."/>
            <person name="Pierce S.K."/>
            <person name="Wang J."/>
        </authorList>
    </citation>
    <scope>NUCLEOTIDE SEQUENCE [LARGE SCALE GENOMIC DNA]</scope>
    <source>
        <strain evidence="9">EC2010</strain>
        <tissue evidence="9">Whole organism of an adult</tissue>
    </source>
</reference>
<evidence type="ECO:0000313" key="9">
    <source>
        <dbReference type="EMBL" id="RUS73509.1"/>
    </source>
</evidence>
<dbReference type="GO" id="GO:0005634">
    <property type="term" value="C:nucleus"/>
    <property type="evidence" value="ECO:0007669"/>
    <property type="project" value="UniProtKB-SubCell"/>
</dbReference>
<dbReference type="InterPro" id="IPR036388">
    <property type="entry name" value="WH-like_DNA-bd_sf"/>
</dbReference>
<keyword evidence="3 6" id="KW-0238">DNA-binding</keyword>
<dbReference type="GO" id="GO:0000976">
    <property type="term" value="F:transcription cis-regulatory region binding"/>
    <property type="evidence" value="ECO:0007669"/>
    <property type="project" value="TreeGrafter"/>
</dbReference>
<dbReference type="Proteomes" id="UP000271974">
    <property type="component" value="Unassembled WGS sequence"/>
</dbReference>
<evidence type="ECO:0000256" key="1">
    <source>
        <dbReference type="ARBA" id="ARBA00022473"/>
    </source>
</evidence>
<sequence>MESYTERTVDPLLFLNTDKSDLDAFLLNTTADLAQLEELQTSSVDVKMENSLDIDSLERNGHLGDMNWLHNSSLTTLTHLEAHNDDTSDGSNMISVDPQSVLPMQLAAEENETKPRNFHSPDFANSAAMRLHANCSSLGDSPENVPQLQQQHQVVQSPKPINILRQDHETIRILSVASQGSPTSSPRKAQNFIITSTRDSPHKPQAFVLSSATGAALPAGLTFSATGNRISSAGSHYIISSPQKLHAISTDKSGRVLLKSGNNLLSPSQASPVLLGRLQTGIQPQLYQHLVTNSNMAAPGATQGLCGQQQLVHNQQHPTAAAADSTTVSSTTGCEEKVYPKPSFSYSCLIALALKNSKNGSLPVSEIYSFMCENFPYFKTAPAGWKNSVRHNLSLNKCFAKVDNPKLSQGAKKGCLWALNPAKVTKMEDEISKWGKKDPAGLLDSMAYPENLEAIEKGQAGLHYSKCLAAAEAKLSTGVQGEATPTKNPAYSLASPVGSPMVKQKLFSPALHQTYRLEKLHPNICVEKVEPRTPTKQEMSRVVSSMEVSSPVQRHEVSSPAVRTQPFHTTRLDHAMDLSHLEFPVSLNSDALADIVLQSSMWDEDLENTIDIDLICDSPTSAMGAHSTTHSPLTVRPQSNNPSSTIPLGGVLASTGSRSTPPSS</sequence>
<keyword evidence="1" id="KW-0217">Developmental protein</keyword>
<dbReference type="SMART" id="SM00339">
    <property type="entry name" value="FH"/>
    <property type="match status" value="1"/>
</dbReference>
<dbReference type="CDD" id="cd20030">
    <property type="entry name" value="FH_FOXN1-like"/>
    <property type="match status" value="1"/>
</dbReference>
<feature type="domain" description="Fork-head" evidence="8">
    <location>
        <begin position="341"/>
        <end position="438"/>
    </location>
</feature>
<evidence type="ECO:0000256" key="3">
    <source>
        <dbReference type="ARBA" id="ARBA00023125"/>
    </source>
</evidence>
<proteinExistence type="predicted"/>
<accession>A0A3S1B6V8</accession>
<dbReference type="STRING" id="188477.A0A3S1B6V8"/>
<name>A0A3S1B6V8_ELYCH</name>
<keyword evidence="5 6" id="KW-0539">Nucleus</keyword>
<evidence type="ECO:0000256" key="7">
    <source>
        <dbReference type="SAM" id="MobiDB-lite"/>
    </source>
</evidence>
<comment type="caution">
    <text evidence="9">The sequence shown here is derived from an EMBL/GenBank/DDBJ whole genome shotgun (WGS) entry which is preliminary data.</text>
</comment>